<sequence>MQKNRKVKNPFQLTLTFIIFAGTLITNIVDLSQQIEKTLLIIFLLLSLSLIIDALVRRKHYLKFTGQGNLNILIAGVAGASLIMISQLMKLY</sequence>
<comment type="caution">
    <text evidence="2">The sequence shown here is derived from an EMBL/GenBank/DDBJ whole genome shotgun (WGS) entry which is preliminary data.</text>
</comment>
<name>A0A9X2BE18_9BACL</name>
<keyword evidence="1" id="KW-0812">Transmembrane</keyword>
<proteinExistence type="predicted"/>
<keyword evidence="1" id="KW-0472">Membrane</keyword>
<feature type="transmembrane region" description="Helical" evidence="1">
    <location>
        <begin position="12"/>
        <end position="32"/>
    </location>
</feature>
<feature type="transmembrane region" description="Helical" evidence="1">
    <location>
        <begin position="68"/>
        <end position="89"/>
    </location>
</feature>
<keyword evidence="3" id="KW-1185">Reference proteome</keyword>
<feature type="transmembrane region" description="Helical" evidence="1">
    <location>
        <begin position="38"/>
        <end position="56"/>
    </location>
</feature>
<accession>A0A9X2BE18</accession>
<organism evidence="2 3">
    <name type="scientific">Fictibacillus marinisediminis</name>
    <dbReference type="NCBI Taxonomy" id="2878389"/>
    <lineage>
        <taxon>Bacteria</taxon>
        <taxon>Bacillati</taxon>
        <taxon>Bacillota</taxon>
        <taxon>Bacilli</taxon>
        <taxon>Bacillales</taxon>
        <taxon>Fictibacillaceae</taxon>
        <taxon>Fictibacillus</taxon>
    </lineage>
</organism>
<dbReference type="EMBL" id="JAIWJX010000002">
    <property type="protein sequence ID" value="MCK6258191.1"/>
    <property type="molecule type" value="Genomic_DNA"/>
</dbReference>
<evidence type="ECO:0000313" key="3">
    <source>
        <dbReference type="Proteomes" id="UP001139011"/>
    </source>
</evidence>
<evidence type="ECO:0000313" key="2">
    <source>
        <dbReference type="EMBL" id="MCK6258191.1"/>
    </source>
</evidence>
<keyword evidence="1" id="KW-1133">Transmembrane helix</keyword>
<dbReference type="RefSeq" id="WP_248253531.1">
    <property type="nucleotide sequence ID" value="NZ_JAIWJX010000002.1"/>
</dbReference>
<gene>
    <name evidence="2" type="ORF">LCY76_16575</name>
</gene>
<protein>
    <submittedName>
        <fullName evidence="2">Uncharacterized protein</fullName>
    </submittedName>
</protein>
<reference evidence="2" key="1">
    <citation type="submission" date="2021-09" db="EMBL/GenBank/DDBJ databases">
        <title>Genome analysis of Fictibacillus sp. KIGAM418 isolated from marine sediment.</title>
        <authorList>
            <person name="Seo M.-J."/>
            <person name="Cho E.-S."/>
            <person name="Hwang C.Y."/>
        </authorList>
    </citation>
    <scope>NUCLEOTIDE SEQUENCE</scope>
    <source>
        <strain evidence="2">KIGAM418</strain>
    </source>
</reference>
<dbReference type="AlphaFoldDB" id="A0A9X2BE18"/>
<dbReference type="Proteomes" id="UP001139011">
    <property type="component" value="Unassembled WGS sequence"/>
</dbReference>
<evidence type="ECO:0000256" key="1">
    <source>
        <dbReference type="SAM" id="Phobius"/>
    </source>
</evidence>